<dbReference type="PROSITE" id="PS50405">
    <property type="entry name" value="GST_CTER"/>
    <property type="match status" value="1"/>
</dbReference>
<dbReference type="SUPFAM" id="SSF52833">
    <property type="entry name" value="Thioredoxin-like"/>
    <property type="match status" value="1"/>
</dbReference>
<dbReference type="PANTHER" id="PTHR44051:SF19">
    <property type="entry name" value="DISULFIDE-BOND OXIDOREDUCTASE YFCG"/>
    <property type="match status" value="1"/>
</dbReference>
<dbReference type="Gene3D" id="1.20.1050.10">
    <property type="match status" value="1"/>
</dbReference>
<gene>
    <name evidence="3" type="ORF">AS156_34345</name>
</gene>
<dbReference type="SFLD" id="SFLDG01151">
    <property type="entry name" value="Main.2:_Nu-like"/>
    <property type="match status" value="1"/>
</dbReference>
<evidence type="ECO:0000313" key="3">
    <source>
        <dbReference type="EMBL" id="KWV58651.1"/>
    </source>
</evidence>
<keyword evidence="3" id="KW-0808">Transferase</keyword>
<dbReference type="SFLD" id="SFLDS00019">
    <property type="entry name" value="Glutathione_Transferase_(cytos"/>
    <property type="match status" value="1"/>
</dbReference>
<organism evidence="3 4">
    <name type="scientific">Bradyrhizobium macuxiense</name>
    <dbReference type="NCBI Taxonomy" id="1755647"/>
    <lineage>
        <taxon>Bacteria</taxon>
        <taxon>Pseudomonadati</taxon>
        <taxon>Pseudomonadota</taxon>
        <taxon>Alphaproteobacteria</taxon>
        <taxon>Hyphomicrobiales</taxon>
        <taxon>Nitrobacteraceae</taxon>
        <taxon>Bradyrhizobium</taxon>
    </lineage>
</organism>
<dbReference type="SUPFAM" id="SSF47616">
    <property type="entry name" value="GST C-terminal domain-like"/>
    <property type="match status" value="1"/>
</dbReference>
<dbReference type="AlphaFoldDB" id="A0A109K0Y8"/>
<dbReference type="Pfam" id="PF13409">
    <property type="entry name" value="GST_N_2"/>
    <property type="match status" value="1"/>
</dbReference>
<accession>A0A109K0Y8</accession>
<dbReference type="Proteomes" id="UP000057737">
    <property type="component" value="Unassembled WGS sequence"/>
</dbReference>
<comment type="caution">
    <text evidence="3">The sequence shown here is derived from an EMBL/GenBank/DDBJ whole genome shotgun (WGS) entry which is preliminary data.</text>
</comment>
<feature type="domain" description="GST N-terminal" evidence="1">
    <location>
        <begin position="1"/>
        <end position="87"/>
    </location>
</feature>
<dbReference type="InterPro" id="IPR004045">
    <property type="entry name" value="Glutathione_S-Trfase_N"/>
</dbReference>
<dbReference type="InterPro" id="IPR036249">
    <property type="entry name" value="Thioredoxin-like_sf"/>
</dbReference>
<dbReference type="Pfam" id="PF00043">
    <property type="entry name" value="GST_C"/>
    <property type="match status" value="1"/>
</dbReference>
<evidence type="ECO:0000313" key="4">
    <source>
        <dbReference type="Proteomes" id="UP000057737"/>
    </source>
</evidence>
<dbReference type="EMBL" id="LNCU01000036">
    <property type="protein sequence ID" value="KWV58651.1"/>
    <property type="molecule type" value="Genomic_DNA"/>
</dbReference>
<reference evidence="3 4" key="1">
    <citation type="submission" date="2015-11" db="EMBL/GenBank/DDBJ databases">
        <title>Draft Genome Sequence of the Strain BR 10303 (Bradyrhizobium sp.) isolated from nodules of Centrolobium paraense.</title>
        <authorList>
            <person name="Zelli J.E."/>
            <person name="Simoes-Araujo J.L."/>
            <person name="Barauna A.C."/>
            <person name="Silva K."/>
        </authorList>
    </citation>
    <scope>NUCLEOTIDE SEQUENCE [LARGE SCALE GENOMIC DNA]</scope>
    <source>
        <strain evidence="3 4">BR 10303</strain>
    </source>
</reference>
<proteinExistence type="predicted"/>
<evidence type="ECO:0000259" key="1">
    <source>
        <dbReference type="PROSITE" id="PS50404"/>
    </source>
</evidence>
<name>A0A109K0Y8_9BRAD</name>
<dbReference type="InterPro" id="IPR004046">
    <property type="entry name" value="GST_C"/>
</dbReference>
<dbReference type="CDD" id="cd03048">
    <property type="entry name" value="GST_N_Ure2p_like"/>
    <property type="match status" value="1"/>
</dbReference>
<dbReference type="GO" id="GO:0016740">
    <property type="term" value="F:transferase activity"/>
    <property type="evidence" value="ECO:0007669"/>
    <property type="project" value="UniProtKB-KW"/>
</dbReference>
<dbReference type="OrthoDB" id="9803562at2"/>
<dbReference type="InterPro" id="IPR010987">
    <property type="entry name" value="Glutathione-S-Trfase_C-like"/>
</dbReference>
<dbReference type="PROSITE" id="PS50404">
    <property type="entry name" value="GST_NTER"/>
    <property type="match status" value="1"/>
</dbReference>
<keyword evidence="4" id="KW-1185">Reference proteome</keyword>
<dbReference type="InterPro" id="IPR036282">
    <property type="entry name" value="Glutathione-S-Trfase_C_sf"/>
</dbReference>
<feature type="domain" description="GST C-terminal" evidence="2">
    <location>
        <begin position="90"/>
        <end position="214"/>
    </location>
</feature>
<sequence length="245" mass="27940">MIDLHFAPTPNGWKVSIMLEECELPYTVVPVNITRGDQFKPEFGSLNLNRRIPVIVDRDPPEGGDPLAIAESGAILLYLAEKTLRFVPCDLRGRHCMLQWLMWQMSALGPMLGQNGHFSLYAPTRIPYAIERYRSEARRLYGVLDDRLGETGSYVAGDDYSIADIACFPWVMTHKAQGFTLDEFVHVRRWYAELRARPLLQKGLEVGRRAVRKTLDDRAREHLFGTRPVAADRPVEASETQRLDN</sequence>
<dbReference type="RefSeq" id="WP_066503444.1">
    <property type="nucleotide sequence ID" value="NZ_LNCU01000036.1"/>
</dbReference>
<protein>
    <submittedName>
        <fullName evidence="3">Glutathione S-transferase</fullName>
    </submittedName>
</protein>
<dbReference type="SFLD" id="SFLDG00358">
    <property type="entry name" value="Main_(cytGST)"/>
    <property type="match status" value="1"/>
</dbReference>
<dbReference type="Gene3D" id="3.40.30.10">
    <property type="entry name" value="Glutaredoxin"/>
    <property type="match status" value="1"/>
</dbReference>
<dbReference type="InterPro" id="IPR040079">
    <property type="entry name" value="Glutathione_S-Trfase"/>
</dbReference>
<dbReference type="PANTHER" id="PTHR44051">
    <property type="entry name" value="GLUTATHIONE S-TRANSFERASE-RELATED"/>
    <property type="match status" value="1"/>
</dbReference>
<evidence type="ECO:0000259" key="2">
    <source>
        <dbReference type="PROSITE" id="PS50405"/>
    </source>
</evidence>